<accession>R7VFL8</accession>
<dbReference type="Proteomes" id="UP000014760">
    <property type="component" value="Unassembled WGS sequence"/>
</dbReference>
<name>R7VFL8_CAPTE</name>
<dbReference type="OrthoDB" id="5987257at2759"/>
<dbReference type="AlphaFoldDB" id="R7VFL8"/>
<dbReference type="EMBL" id="KB292534">
    <property type="protein sequence ID" value="ELU17367.1"/>
    <property type="molecule type" value="Genomic_DNA"/>
</dbReference>
<reference evidence="2 4" key="2">
    <citation type="journal article" date="2013" name="Nature">
        <title>Insights into bilaterian evolution from three spiralian genomes.</title>
        <authorList>
            <person name="Simakov O."/>
            <person name="Marletaz F."/>
            <person name="Cho S.J."/>
            <person name="Edsinger-Gonzales E."/>
            <person name="Havlak P."/>
            <person name="Hellsten U."/>
            <person name="Kuo D.H."/>
            <person name="Larsson T."/>
            <person name="Lv J."/>
            <person name="Arendt D."/>
            <person name="Savage R."/>
            <person name="Osoegawa K."/>
            <person name="de Jong P."/>
            <person name="Grimwood J."/>
            <person name="Chapman J.A."/>
            <person name="Shapiro H."/>
            <person name="Aerts A."/>
            <person name="Otillar R.P."/>
            <person name="Terry A.Y."/>
            <person name="Boore J.L."/>
            <person name="Grigoriev I.V."/>
            <person name="Lindberg D.R."/>
            <person name="Seaver E.C."/>
            <person name="Weisblat D.A."/>
            <person name="Putnam N.H."/>
            <person name="Rokhsar D.S."/>
        </authorList>
    </citation>
    <scope>NUCLEOTIDE SEQUENCE</scope>
    <source>
        <strain evidence="2 4">I ESC-2004</strain>
    </source>
</reference>
<evidence type="ECO:0008006" key="5">
    <source>
        <dbReference type="Google" id="ProtNLM"/>
    </source>
</evidence>
<evidence type="ECO:0000256" key="1">
    <source>
        <dbReference type="SAM" id="SignalP"/>
    </source>
</evidence>
<dbReference type="PANTHER" id="PTHR31751">
    <property type="entry name" value="SI:CH211-108C17.2-RELATED-RELATED"/>
    <property type="match status" value="1"/>
</dbReference>
<gene>
    <name evidence="2" type="ORF">CAPTEDRAFT_109271</name>
</gene>
<dbReference type="PANTHER" id="PTHR31751:SF42">
    <property type="entry name" value="PROTEIN CBG10204"/>
    <property type="match status" value="1"/>
</dbReference>
<organism evidence="2">
    <name type="scientific">Capitella teleta</name>
    <name type="common">Polychaete worm</name>
    <dbReference type="NCBI Taxonomy" id="283909"/>
    <lineage>
        <taxon>Eukaryota</taxon>
        <taxon>Metazoa</taxon>
        <taxon>Spiralia</taxon>
        <taxon>Lophotrochozoa</taxon>
        <taxon>Annelida</taxon>
        <taxon>Polychaeta</taxon>
        <taxon>Sedentaria</taxon>
        <taxon>Scolecida</taxon>
        <taxon>Capitellidae</taxon>
        <taxon>Capitella</taxon>
    </lineage>
</organism>
<feature type="chain" id="PRO_5008788979" description="Secreted protein" evidence="1">
    <location>
        <begin position="21"/>
        <end position="108"/>
    </location>
</feature>
<feature type="signal peptide" evidence="1">
    <location>
        <begin position="1"/>
        <end position="20"/>
    </location>
</feature>
<evidence type="ECO:0000313" key="4">
    <source>
        <dbReference type="Proteomes" id="UP000014760"/>
    </source>
</evidence>
<reference evidence="3" key="3">
    <citation type="submission" date="2015-06" db="UniProtKB">
        <authorList>
            <consortium name="EnsemblMetazoa"/>
        </authorList>
    </citation>
    <scope>IDENTIFICATION</scope>
</reference>
<evidence type="ECO:0000313" key="3">
    <source>
        <dbReference type="EnsemblMetazoa" id="CapteP109271"/>
    </source>
</evidence>
<dbReference type="HOGENOM" id="CLU_2199437_0_0_1"/>
<sequence length="108" mass="12209">MHSIILLVFCLQIQLQRVKLRSLRSTTCFFGIDAKKLSGDRQTSSIEAFHSLILQFAPKLLVFFFNSMQARLQLAALHFNRNAGREQATPKSGVPCWAVTFPKAKRGD</sequence>
<keyword evidence="1" id="KW-0732">Signal</keyword>
<dbReference type="EnsemblMetazoa" id="CapteT109271">
    <property type="protein sequence ID" value="CapteP109271"/>
    <property type="gene ID" value="CapteG109271"/>
</dbReference>
<proteinExistence type="predicted"/>
<dbReference type="EMBL" id="AMQN01016908">
    <property type="status" value="NOT_ANNOTATED_CDS"/>
    <property type="molecule type" value="Genomic_DNA"/>
</dbReference>
<protein>
    <recommendedName>
        <fullName evidence="5">Secreted protein</fullName>
    </recommendedName>
</protein>
<keyword evidence="4" id="KW-1185">Reference proteome</keyword>
<evidence type="ECO:0000313" key="2">
    <source>
        <dbReference type="EMBL" id="ELU17367.1"/>
    </source>
</evidence>
<reference evidence="4" key="1">
    <citation type="submission" date="2012-12" db="EMBL/GenBank/DDBJ databases">
        <authorList>
            <person name="Hellsten U."/>
            <person name="Grimwood J."/>
            <person name="Chapman J.A."/>
            <person name="Shapiro H."/>
            <person name="Aerts A."/>
            <person name="Otillar R.P."/>
            <person name="Terry A.Y."/>
            <person name="Boore J.L."/>
            <person name="Simakov O."/>
            <person name="Marletaz F."/>
            <person name="Cho S.-J."/>
            <person name="Edsinger-Gonzales E."/>
            <person name="Havlak P."/>
            <person name="Kuo D.-H."/>
            <person name="Larsson T."/>
            <person name="Lv J."/>
            <person name="Arendt D."/>
            <person name="Savage R."/>
            <person name="Osoegawa K."/>
            <person name="de Jong P."/>
            <person name="Lindberg D.R."/>
            <person name="Seaver E.C."/>
            <person name="Weisblat D.A."/>
            <person name="Putnam N.H."/>
            <person name="Grigoriev I.V."/>
            <person name="Rokhsar D.S."/>
        </authorList>
    </citation>
    <scope>NUCLEOTIDE SEQUENCE</scope>
    <source>
        <strain evidence="4">I ESC-2004</strain>
    </source>
</reference>